<feature type="region of interest" description="Disordered" evidence="4">
    <location>
        <begin position="157"/>
        <end position="186"/>
    </location>
</feature>
<evidence type="ECO:0000256" key="1">
    <source>
        <dbReference type="ARBA" id="ARBA00022723"/>
    </source>
</evidence>
<feature type="domain" description="CHHC U11-48K-type" evidence="5">
    <location>
        <begin position="62"/>
        <end position="89"/>
    </location>
</feature>
<evidence type="ECO:0000256" key="3">
    <source>
        <dbReference type="ARBA" id="ARBA00022833"/>
    </source>
</evidence>
<sequence length="213" mass="24274">MLASPSSLALIEEKDNSEDISDDVVENDVASEVIETPEVIPIDVTTPESLEVAKRLAADAHLITCPYNLEHKVSIDDFNVHITKCRSEKMKFYPHSLKLQRCAYNMRHLLPEEELPFHEIFCKTQQSDILAQLAVPPIYLDVEEYLAAQKLMKQYEKEDVGRDSDDSGEDSDEEKCVSVTSEVESSVVDEVDDVEVTMNRLEYLEMKNYDLID</sequence>
<dbReference type="PROSITE" id="PS51800">
    <property type="entry name" value="ZF_CHHC_U11_48K"/>
    <property type="match status" value="1"/>
</dbReference>
<accession>A0A6A5GL87</accession>
<dbReference type="CTD" id="9808365"/>
<evidence type="ECO:0000256" key="4">
    <source>
        <dbReference type="SAM" id="MobiDB-lite"/>
    </source>
</evidence>
<dbReference type="KEGG" id="crq:GCK72_012550"/>
<dbReference type="Pfam" id="PF05253">
    <property type="entry name" value="zf-U11-48K"/>
    <property type="match status" value="2"/>
</dbReference>
<dbReference type="GeneID" id="9808365"/>
<keyword evidence="2" id="KW-0863">Zinc-finger</keyword>
<keyword evidence="1" id="KW-0479">Metal-binding</keyword>
<organism evidence="6 7">
    <name type="scientific">Caenorhabditis remanei</name>
    <name type="common">Caenorhabditis vulgaris</name>
    <dbReference type="NCBI Taxonomy" id="31234"/>
    <lineage>
        <taxon>Eukaryota</taxon>
        <taxon>Metazoa</taxon>
        <taxon>Ecdysozoa</taxon>
        <taxon>Nematoda</taxon>
        <taxon>Chromadorea</taxon>
        <taxon>Rhabditida</taxon>
        <taxon>Rhabditina</taxon>
        <taxon>Rhabditomorpha</taxon>
        <taxon>Rhabditoidea</taxon>
        <taxon>Rhabditidae</taxon>
        <taxon>Peloderinae</taxon>
        <taxon>Caenorhabditis</taxon>
    </lineage>
</organism>
<evidence type="ECO:0000259" key="5">
    <source>
        <dbReference type="PROSITE" id="PS51800"/>
    </source>
</evidence>
<dbReference type="RefSeq" id="XP_003096154.2">
    <property type="nucleotide sequence ID" value="XM_003096106.2"/>
</dbReference>
<dbReference type="SUPFAM" id="SSF57667">
    <property type="entry name" value="beta-beta-alpha zinc fingers"/>
    <property type="match status" value="1"/>
</dbReference>
<keyword evidence="3" id="KW-0862">Zinc</keyword>
<dbReference type="InterPro" id="IPR036236">
    <property type="entry name" value="Znf_C2H2_sf"/>
</dbReference>
<feature type="compositionally biased region" description="Low complexity" evidence="4">
    <location>
        <begin position="177"/>
        <end position="186"/>
    </location>
</feature>
<dbReference type="AlphaFoldDB" id="A0A6A5GL87"/>
<dbReference type="PANTHER" id="PTHR21402">
    <property type="entry name" value="GAMETOCYTE SPECIFIC FACTOR 1-RELATED"/>
    <property type="match status" value="1"/>
</dbReference>
<dbReference type="InterPro" id="IPR022776">
    <property type="entry name" value="TRM13/UPF0224_CHHC_Znf_dom"/>
</dbReference>
<dbReference type="Proteomes" id="UP000483820">
    <property type="component" value="Chromosome IV"/>
</dbReference>
<comment type="caution">
    <text evidence="6">The sequence shown here is derived from an EMBL/GenBank/DDBJ whole genome shotgun (WGS) entry which is preliminary data.</text>
</comment>
<dbReference type="PANTHER" id="PTHR21402:SF5">
    <property type="entry name" value="GAMETOCYTE SPECIFIC FACTOR 1"/>
    <property type="match status" value="1"/>
</dbReference>
<protein>
    <recommendedName>
        <fullName evidence="5">CHHC U11-48K-type domain-containing protein</fullName>
    </recommendedName>
</protein>
<name>A0A6A5GL87_CAERE</name>
<evidence type="ECO:0000313" key="6">
    <source>
        <dbReference type="EMBL" id="KAF1756097.1"/>
    </source>
</evidence>
<proteinExistence type="predicted"/>
<dbReference type="EMBL" id="WUAV01000004">
    <property type="protein sequence ID" value="KAF1756097.1"/>
    <property type="molecule type" value="Genomic_DNA"/>
</dbReference>
<dbReference type="GO" id="GO:0008270">
    <property type="term" value="F:zinc ion binding"/>
    <property type="evidence" value="ECO:0007669"/>
    <property type="project" value="UniProtKB-KW"/>
</dbReference>
<evidence type="ECO:0000256" key="2">
    <source>
        <dbReference type="ARBA" id="ARBA00022771"/>
    </source>
</evidence>
<gene>
    <name evidence="6" type="ORF">GCK72_012550</name>
</gene>
<evidence type="ECO:0000313" key="7">
    <source>
        <dbReference type="Proteomes" id="UP000483820"/>
    </source>
</evidence>
<dbReference type="InterPro" id="IPR051591">
    <property type="entry name" value="UPF0224_FAM112_RNA_Proc"/>
</dbReference>
<reference evidence="6 7" key="1">
    <citation type="submission" date="2019-12" db="EMBL/GenBank/DDBJ databases">
        <title>Chromosome-level assembly of the Caenorhabditis remanei genome.</title>
        <authorList>
            <person name="Teterina A.A."/>
            <person name="Willis J.H."/>
            <person name="Phillips P.C."/>
        </authorList>
    </citation>
    <scope>NUCLEOTIDE SEQUENCE [LARGE SCALE GENOMIC DNA]</scope>
    <source>
        <strain evidence="6 7">PX506</strain>
        <tissue evidence="6">Whole organism</tissue>
    </source>
</reference>